<dbReference type="InterPro" id="IPR036390">
    <property type="entry name" value="WH_DNA-bd_sf"/>
</dbReference>
<proteinExistence type="predicted"/>
<dbReference type="SMART" id="SM00347">
    <property type="entry name" value="HTH_MARR"/>
    <property type="match status" value="1"/>
</dbReference>
<reference evidence="3 4" key="1">
    <citation type="submission" date="2013-03" db="EMBL/GenBank/DDBJ databases">
        <authorList>
            <person name="Le V."/>
        </authorList>
    </citation>
    <scope>NUCLEOTIDE SEQUENCE [LARGE SCALE GENOMIC DNA]</scope>
    <source>
        <strain evidence="3 4">BiD32</strain>
    </source>
</reference>
<protein>
    <recommendedName>
        <fullName evidence="2">HTH marR-type domain-containing protein</fullName>
    </recommendedName>
</protein>
<dbReference type="AlphaFoldDB" id="N1MLP5"/>
<evidence type="ECO:0000259" key="2">
    <source>
        <dbReference type="SMART" id="SM00347"/>
    </source>
</evidence>
<dbReference type="GO" id="GO:0003700">
    <property type="term" value="F:DNA-binding transcription factor activity"/>
    <property type="evidence" value="ECO:0007669"/>
    <property type="project" value="InterPro"/>
</dbReference>
<keyword evidence="4" id="KW-1185">Reference proteome</keyword>
<dbReference type="Gene3D" id="1.10.10.10">
    <property type="entry name" value="Winged helix-like DNA-binding domain superfamily/Winged helix DNA-binding domain"/>
    <property type="match status" value="1"/>
</dbReference>
<dbReference type="Proteomes" id="UP000013201">
    <property type="component" value="Unassembled WGS sequence"/>
</dbReference>
<dbReference type="InterPro" id="IPR036388">
    <property type="entry name" value="WH-like_DNA-bd_sf"/>
</dbReference>
<feature type="compositionally biased region" description="Basic and acidic residues" evidence="1">
    <location>
        <begin position="1"/>
        <end position="19"/>
    </location>
</feature>
<reference evidence="4" key="2">
    <citation type="submission" date="2013-04" db="EMBL/GenBank/DDBJ databases">
        <title>Bisphenol A degrading Sphingobium sp. strain BiD32.</title>
        <authorList>
            <person name="Nielsen J.L."/>
            <person name="Zhou N.A."/>
            <person name="Kjeldal H."/>
        </authorList>
    </citation>
    <scope>NUCLEOTIDE SEQUENCE [LARGE SCALE GENOMIC DNA]</scope>
    <source>
        <strain evidence="4">BiD32</strain>
    </source>
</reference>
<dbReference type="InterPro" id="IPR000835">
    <property type="entry name" value="HTH_MarR-typ"/>
</dbReference>
<feature type="region of interest" description="Disordered" evidence="1">
    <location>
        <begin position="1"/>
        <end position="22"/>
    </location>
</feature>
<dbReference type="RefSeq" id="WP_006951356.1">
    <property type="nucleotide sequence ID" value="NZ_CAVK010000042.1"/>
</dbReference>
<gene>
    <name evidence="3" type="ORF">EBBID32_8730</name>
</gene>
<comment type="caution">
    <text evidence="3">The sequence shown here is derived from an EMBL/GenBank/DDBJ whole genome shotgun (WGS) entry which is preliminary data.</text>
</comment>
<organism evidence="3 4">
    <name type="scientific">Sphingobium indicum BiD32</name>
    <dbReference type="NCBI Taxonomy" id="1301087"/>
    <lineage>
        <taxon>Bacteria</taxon>
        <taxon>Pseudomonadati</taxon>
        <taxon>Pseudomonadota</taxon>
        <taxon>Alphaproteobacteria</taxon>
        <taxon>Sphingomonadales</taxon>
        <taxon>Sphingomonadaceae</taxon>
        <taxon>Sphingobium</taxon>
    </lineage>
</organism>
<sequence>MLLVTADDRAGRGNPDERPPTFMFDEEAQQGALSHEAEPDHLARGLHIARWCLKARGLRDDMFGPGLFSDPAWDILLDLYIAEAKDEHVQITSLAIAARVPHSTAIRWAGNMTRSGLLERQKDPRDARRIHISLSPRARVLLQEYLEKLSRDGQAPIPILARQSP</sequence>
<evidence type="ECO:0000313" key="4">
    <source>
        <dbReference type="Proteomes" id="UP000013201"/>
    </source>
</evidence>
<dbReference type="SUPFAM" id="SSF46785">
    <property type="entry name" value="Winged helix' DNA-binding domain"/>
    <property type="match status" value="1"/>
</dbReference>
<name>N1MLP5_9SPHN</name>
<accession>N1MLP5</accession>
<dbReference type="EMBL" id="CAVK010000042">
    <property type="protein sequence ID" value="CCW16537.1"/>
    <property type="molecule type" value="Genomic_DNA"/>
</dbReference>
<feature type="domain" description="HTH marR-type" evidence="2">
    <location>
        <begin position="61"/>
        <end position="164"/>
    </location>
</feature>
<evidence type="ECO:0000313" key="3">
    <source>
        <dbReference type="EMBL" id="CCW16537.1"/>
    </source>
</evidence>
<evidence type="ECO:0000256" key="1">
    <source>
        <dbReference type="SAM" id="MobiDB-lite"/>
    </source>
</evidence>